<dbReference type="OrthoDB" id="2506366at2759"/>
<gene>
    <name evidence="2" type="ORF">O181_072099</name>
</gene>
<feature type="region of interest" description="Disordered" evidence="1">
    <location>
        <begin position="31"/>
        <end position="84"/>
    </location>
</feature>
<evidence type="ECO:0000313" key="3">
    <source>
        <dbReference type="Proteomes" id="UP000765509"/>
    </source>
</evidence>
<organism evidence="2 3">
    <name type="scientific">Austropuccinia psidii MF-1</name>
    <dbReference type="NCBI Taxonomy" id="1389203"/>
    <lineage>
        <taxon>Eukaryota</taxon>
        <taxon>Fungi</taxon>
        <taxon>Dikarya</taxon>
        <taxon>Basidiomycota</taxon>
        <taxon>Pucciniomycotina</taxon>
        <taxon>Pucciniomycetes</taxon>
        <taxon>Pucciniales</taxon>
        <taxon>Sphaerophragmiaceae</taxon>
        <taxon>Austropuccinia</taxon>
    </lineage>
</organism>
<comment type="caution">
    <text evidence="2">The sequence shown here is derived from an EMBL/GenBank/DDBJ whole genome shotgun (WGS) entry which is preliminary data.</text>
</comment>
<dbReference type="Proteomes" id="UP000765509">
    <property type="component" value="Unassembled WGS sequence"/>
</dbReference>
<evidence type="ECO:0000256" key="1">
    <source>
        <dbReference type="SAM" id="MobiDB-lite"/>
    </source>
</evidence>
<reference evidence="2" key="1">
    <citation type="submission" date="2021-03" db="EMBL/GenBank/DDBJ databases">
        <title>Draft genome sequence of rust myrtle Austropuccinia psidii MF-1, a brazilian biotype.</title>
        <authorList>
            <person name="Quecine M.C."/>
            <person name="Pachon D.M.R."/>
            <person name="Bonatelli M.L."/>
            <person name="Correr F.H."/>
            <person name="Franceschini L.M."/>
            <person name="Leite T.F."/>
            <person name="Margarido G.R.A."/>
            <person name="Almeida C.A."/>
            <person name="Ferrarezi J.A."/>
            <person name="Labate C.A."/>
        </authorList>
    </citation>
    <scope>NUCLEOTIDE SEQUENCE</scope>
    <source>
        <strain evidence="2">MF-1</strain>
    </source>
</reference>
<dbReference type="EMBL" id="AVOT02037684">
    <property type="protein sequence ID" value="MBW0532384.1"/>
    <property type="molecule type" value="Genomic_DNA"/>
</dbReference>
<accession>A0A9Q3F4I7</accession>
<sequence length="139" mass="15916">MQGQGDISDAERLHQKMLEIPQLSIELLKQEGKRKESNFNEENGPMEENTSIKRIFRQKGSPSPSLKPMSSSTPFTSKDPNTLPKRVHINAQASSLLQQEIPRNRTSIVKITPKSYNLWLDRKEVGKFMKIVENIVEIE</sequence>
<name>A0A9Q3F4I7_9BASI</name>
<feature type="compositionally biased region" description="Low complexity" evidence="1">
    <location>
        <begin position="61"/>
        <end position="74"/>
    </location>
</feature>
<proteinExistence type="predicted"/>
<keyword evidence="3" id="KW-1185">Reference proteome</keyword>
<dbReference type="AlphaFoldDB" id="A0A9Q3F4I7"/>
<evidence type="ECO:0000313" key="2">
    <source>
        <dbReference type="EMBL" id="MBW0532384.1"/>
    </source>
</evidence>
<protein>
    <submittedName>
        <fullName evidence="2">Uncharacterized protein</fullName>
    </submittedName>
</protein>